<dbReference type="RefSeq" id="WP_124869108.1">
    <property type="nucleotide sequence ID" value="NZ_RQZF01000003.1"/>
</dbReference>
<evidence type="ECO:0000256" key="1">
    <source>
        <dbReference type="SAM" id="MobiDB-lite"/>
    </source>
</evidence>
<keyword evidence="3" id="KW-1185">Reference proteome</keyword>
<protein>
    <recommendedName>
        <fullName evidence="4">DUF559 domain-containing protein</fullName>
    </recommendedName>
</protein>
<comment type="caution">
    <text evidence="2">The sequence shown here is derived from an EMBL/GenBank/DDBJ whole genome shotgun (WGS) entry which is preliminary data.</text>
</comment>
<accession>A0A3P1SF06</accession>
<dbReference type="OrthoDB" id="3258696at2"/>
<evidence type="ECO:0000313" key="3">
    <source>
        <dbReference type="Proteomes" id="UP000280444"/>
    </source>
</evidence>
<reference evidence="2 3" key="1">
    <citation type="submission" date="2018-11" db="EMBL/GenBank/DDBJ databases">
        <title>Genomes From Bacteria Associated with the Canine Oral Cavity: a Test Case for Automated Genome-Based Taxonomic Assignment.</title>
        <authorList>
            <person name="Coil D.A."/>
            <person name="Jospin G."/>
            <person name="Darling A.E."/>
            <person name="Wallis C."/>
            <person name="Davis I.J."/>
            <person name="Harris S."/>
            <person name="Eisen J.A."/>
            <person name="Holcombe L.J."/>
            <person name="O'Flynn C."/>
        </authorList>
    </citation>
    <scope>NUCLEOTIDE SEQUENCE [LARGE SCALE GENOMIC DNA]</scope>
    <source>
        <strain evidence="2 3">OH770</strain>
    </source>
</reference>
<organism evidence="2 3">
    <name type="scientific">Schaalia canis</name>
    <dbReference type="NCBI Taxonomy" id="100469"/>
    <lineage>
        <taxon>Bacteria</taxon>
        <taxon>Bacillati</taxon>
        <taxon>Actinomycetota</taxon>
        <taxon>Actinomycetes</taxon>
        <taxon>Actinomycetales</taxon>
        <taxon>Actinomycetaceae</taxon>
        <taxon>Schaalia</taxon>
    </lineage>
</organism>
<dbReference type="Proteomes" id="UP000280444">
    <property type="component" value="Unassembled WGS sequence"/>
</dbReference>
<dbReference type="EMBL" id="RQZF01000003">
    <property type="protein sequence ID" value="RRC95500.1"/>
    <property type="molecule type" value="Genomic_DNA"/>
</dbReference>
<evidence type="ECO:0008006" key="4">
    <source>
        <dbReference type="Google" id="ProtNLM"/>
    </source>
</evidence>
<proteinExistence type="predicted"/>
<evidence type="ECO:0000313" key="2">
    <source>
        <dbReference type="EMBL" id="RRC95500.1"/>
    </source>
</evidence>
<dbReference type="AlphaFoldDB" id="A0A3P1SF06"/>
<feature type="compositionally biased region" description="Low complexity" evidence="1">
    <location>
        <begin position="45"/>
        <end position="56"/>
    </location>
</feature>
<name>A0A3P1SF06_9ACTO</name>
<sequence length="422" mass="47496">MNSPLNITLSAFKSQRASAPSSPVLTLHSRSLEEFLSHPHRTETAAPSVSAASASSNEQHAENGTNIQAEPVIANETLQGRRIFYRADLIAQGETSASIRRKVRSGKLIQIARGWYATEPLSGIEFLWELQKVLPKDVIFAGETAALFYGIDTRSHKRPDDSFRLCMLRPRGQRALRRPGERCRSMMLEDEEVVEAGPGIRITSPLRTLCDIVMSERIDRATAVVEDFLRKHLVTVQELWSAIRERRGRRGVKILRRAVQEADPSSESAQETAVRLRLKEAGLPEPKTQIEVKRGCGRKFRMDLGWVCGDGGVAVEYYGQAYHPASGVKAESDEQRLVELAEVGWQAIVVRADDMAGIEPVFERAVADALRVRTGRRFRVGLREKWRLTRTNRVRNAWSRADEVGWILWRGRRREGASHSKA</sequence>
<feature type="region of interest" description="Disordered" evidence="1">
    <location>
        <begin position="39"/>
        <end position="69"/>
    </location>
</feature>
<gene>
    <name evidence="2" type="ORF">EII11_04270</name>
</gene>